<dbReference type="EMBL" id="JAWHQM010000054">
    <property type="protein sequence ID" value="KAK5635520.1"/>
    <property type="molecule type" value="Genomic_DNA"/>
</dbReference>
<evidence type="ECO:0000313" key="1">
    <source>
        <dbReference type="EMBL" id="KAK5635520.1"/>
    </source>
</evidence>
<sequence length="98" mass="10539">MPQILKMNLGKSFPKGKILPKNCSVFALSPSFLAVVWIPGLGHESLDACGFVVEKGAMTAGAVSDGIEYHAPLFREWGYPLGGRQNPIGYNVSKMMAV</sequence>
<name>A0AAN7UMF9_9PEZI</name>
<comment type="caution">
    <text evidence="1">The sequence shown here is derived from an EMBL/GenBank/DDBJ whole genome shotgun (WGS) entry which is preliminary data.</text>
</comment>
<dbReference type="Proteomes" id="UP001305414">
    <property type="component" value="Unassembled WGS sequence"/>
</dbReference>
<protein>
    <submittedName>
        <fullName evidence="1">Uncharacterized protein</fullName>
    </submittedName>
</protein>
<organism evidence="1 2">
    <name type="scientific">Xylaria bambusicola</name>
    <dbReference type="NCBI Taxonomy" id="326684"/>
    <lineage>
        <taxon>Eukaryota</taxon>
        <taxon>Fungi</taxon>
        <taxon>Dikarya</taxon>
        <taxon>Ascomycota</taxon>
        <taxon>Pezizomycotina</taxon>
        <taxon>Sordariomycetes</taxon>
        <taxon>Xylariomycetidae</taxon>
        <taxon>Xylariales</taxon>
        <taxon>Xylariaceae</taxon>
        <taxon>Xylaria</taxon>
    </lineage>
</organism>
<gene>
    <name evidence="1" type="ORF">RRF57_011232</name>
</gene>
<reference evidence="1 2" key="1">
    <citation type="submission" date="2023-10" db="EMBL/GenBank/DDBJ databases">
        <title>Draft genome sequence of Xylaria bambusicola isolate GMP-LS, the root and basal stem rot pathogen of sugarcane in Indonesia.</title>
        <authorList>
            <person name="Selvaraj P."/>
            <person name="Muralishankar V."/>
            <person name="Muruganantham S."/>
            <person name="Sp S."/>
            <person name="Haryani S."/>
            <person name="Lau K.J.X."/>
            <person name="Naqvi N.I."/>
        </authorList>
    </citation>
    <scope>NUCLEOTIDE SEQUENCE [LARGE SCALE GENOMIC DNA]</scope>
    <source>
        <strain evidence="1">GMP-LS</strain>
    </source>
</reference>
<evidence type="ECO:0000313" key="2">
    <source>
        <dbReference type="Proteomes" id="UP001305414"/>
    </source>
</evidence>
<proteinExistence type="predicted"/>
<keyword evidence="2" id="KW-1185">Reference proteome</keyword>
<dbReference type="AlphaFoldDB" id="A0AAN7UMF9"/>
<accession>A0AAN7UMF9</accession>